<dbReference type="Proteomes" id="UP000289738">
    <property type="component" value="Chromosome B06"/>
</dbReference>
<evidence type="ECO:0000313" key="2">
    <source>
        <dbReference type="Proteomes" id="UP000289738"/>
    </source>
</evidence>
<organism evidence="1 2">
    <name type="scientific">Arachis hypogaea</name>
    <name type="common">Peanut</name>
    <dbReference type="NCBI Taxonomy" id="3818"/>
    <lineage>
        <taxon>Eukaryota</taxon>
        <taxon>Viridiplantae</taxon>
        <taxon>Streptophyta</taxon>
        <taxon>Embryophyta</taxon>
        <taxon>Tracheophyta</taxon>
        <taxon>Spermatophyta</taxon>
        <taxon>Magnoliopsida</taxon>
        <taxon>eudicotyledons</taxon>
        <taxon>Gunneridae</taxon>
        <taxon>Pentapetalae</taxon>
        <taxon>rosids</taxon>
        <taxon>fabids</taxon>
        <taxon>Fabales</taxon>
        <taxon>Fabaceae</taxon>
        <taxon>Papilionoideae</taxon>
        <taxon>50 kb inversion clade</taxon>
        <taxon>dalbergioids sensu lato</taxon>
        <taxon>Dalbergieae</taxon>
        <taxon>Pterocarpus clade</taxon>
        <taxon>Arachis</taxon>
    </lineage>
</organism>
<dbReference type="EMBL" id="SDMP01000016">
    <property type="protein sequence ID" value="RYR04195.1"/>
    <property type="molecule type" value="Genomic_DNA"/>
</dbReference>
<evidence type="ECO:0000313" key="1">
    <source>
        <dbReference type="EMBL" id="RYR04195.1"/>
    </source>
</evidence>
<keyword evidence="2" id="KW-1185">Reference proteome</keyword>
<proteinExistence type="predicted"/>
<gene>
    <name evidence="1" type="ORF">Ahy_B06g083815</name>
</gene>
<dbReference type="AlphaFoldDB" id="A0A444YQK9"/>
<sequence>MSNSRAWEWKRYTAESHCKYFLWLDEYVSLFEEEQINDHSLHGRNPKQNHLLDAAVSMEEKVTKLEDRISGLELQMKNSRHVKLSKQ</sequence>
<comment type="caution">
    <text evidence="1">The sequence shown here is derived from an EMBL/GenBank/DDBJ whole genome shotgun (WGS) entry which is preliminary data.</text>
</comment>
<name>A0A444YQK9_ARAHY</name>
<accession>A0A444YQK9</accession>
<reference evidence="1 2" key="1">
    <citation type="submission" date="2019-01" db="EMBL/GenBank/DDBJ databases">
        <title>Sequencing of cultivated peanut Arachis hypogaea provides insights into genome evolution and oil improvement.</title>
        <authorList>
            <person name="Chen X."/>
        </authorList>
    </citation>
    <scope>NUCLEOTIDE SEQUENCE [LARGE SCALE GENOMIC DNA]</scope>
    <source>
        <strain evidence="2">cv. Fuhuasheng</strain>
        <tissue evidence="1">Leaves</tissue>
    </source>
</reference>
<protein>
    <submittedName>
        <fullName evidence="1">Uncharacterized protein</fullName>
    </submittedName>
</protein>